<protein>
    <submittedName>
        <fullName evidence="8">DoxX family protein</fullName>
    </submittedName>
</protein>
<accession>A0ABU5C5B6</accession>
<dbReference type="InterPro" id="IPR051907">
    <property type="entry name" value="DoxX-like_oxidoreductase"/>
</dbReference>
<feature type="transmembrane region" description="Helical" evidence="7">
    <location>
        <begin position="106"/>
        <end position="131"/>
    </location>
</feature>
<dbReference type="InterPro" id="IPR032808">
    <property type="entry name" value="DoxX"/>
</dbReference>
<evidence type="ECO:0000256" key="3">
    <source>
        <dbReference type="ARBA" id="ARBA00022475"/>
    </source>
</evidence>
<name>A0ABU5C5B6_9BACI</name>
<keyword evidence="6 7" id="KW-0472">Membrane</keyword>
<dbReference type="RefSeq" id="WP_390354546.1">
    <property type="nucleotide sequence ID" value="NZ_JBHUIZ010000005.1"/>
</dbReference>
<gene>
    <name evidence="8" type="ORF">RWE15_08800</name>
</gene>
<keyword evidence="3" id="KW-1003">Cell membrane</keyword>
<feature type="transmembrane region" description="Helical" evidence="7">
    <location>
        <begin position="53"/>
        <end position="86"/>
    </location>
</feature>
<dbReference type="Pfam" id="PF07681">
    <property type="entry name" value="DoxX"/>
    <property type="match status" value="1"/>
</dbReference>
<proteinExistence type="inferred from homology"/>
<evidence type="ECO:0000256" key="6">
    <source>
        <dbReference type="ARBA" id="ARBA00023136"/>
    </source>
</evidence>
<evidence type="ECO:0000256" key="5">
    <source>
        <dbReference type="ARBA" id="ARBA00022989"/>
    </source>
</evidence>
<evidence type="ECO:0000256" key="2">
    <source>
        <dbReference type="ARBA" id="ARBA00006679"/>
    </source>
</evidence>
<dbReference type="Proteomes" id="UP001281447">
    <property type="component" value="Unassembled WGS sequence"/>
</dbReference>
<evidence type="ECO:0000256" key="7">
    <source>
        <dbReference type="SAM" id="Phobius"/>
    </source>
</evidence>
<evidence type="ECO:0000256" key="4">
    <source>
        <dbReference type="ARBA" id="ARBA00022692"/>
    </source>
</evidence>
<dbReference type="PANTHER" id="PTHR33452:SF10">
    <property type="entry name" value="OXIDOREDUCTASE MHQP-RELATED"/>
    <property type="match status" value="1"/>
</dbReference>
<keyword evidence="5 7" id="KW-1133">Transmembrane helix</keyword>
<comment type="subcellular location">
    <subcellularLocation>
        <location evidence="1">Cell membrane</location>
        <topology evidence="1">Multi-pass membrane protein</topology>
    </subcellularLocation>
</comment>
<reference evidence="8 9" key="1">
    <citation type="submission" date="2023-10" db="EMBL/GenBank/DDBJ databases">
        <title>Virgibacillus halophilus 5B73C genome.</title>
        <authorList>
            <person name="Miliotis G."/>
            <person name="Sengupta P."/>
            <person name="Hameed A."/>
            <person name="Chuvochina M."/>
            <person name="Mcdonagh F."/>
            <person name="Simpson A.C."/>
            <person name="Singh N.K."/>
            <person name="Rekha P.D."/>
            <person name="Raman K."/>
            <person name="Hugenholtz P."/>
            <person name="Venkateswaran K."/>
        </authorList>
    </citation>
    <scope>NUCLEOTIDE SEQUENCE [LARGE SCALE GENOMIC DNA]</scope>
    <source>
        <strain evidence="8 9">5B73C</strain>
    </source>
</reference>
<comment type="similarity">
    <text evidence="2">Belongs to the DoxX family.</text>
</comment>
<comment type="caution">
    <text evidence="8">The sequence shown here is derived from an EMBL/GenBank/DDBJ whole genome shotgun (WGS) entry which is preliminary data.</text>
</comment>
<keyword evidence="9" id="KW-1185">Reference proteome</keyword>
<evidence type="ECO:0000313" key="9">
    <source>
        <dbReference type="Proteomes" id="UP001281447"/>
    </source>
</evidence>
<keyword evidence="4 7" id="KW-0812">Transmembrane</keyword>
<evidence type="ECO:0000313" key="8">
    <source>
        <dbReference type="EMBL" id="MDY0394523.1"/>
    </source>
</evidence>
<dbReference type="PANTHER" id="PTHR33452">
    <property type="entry name" value="OXIDOREDUCTASE CATD-RELATED"/>
    <property type="match status" value="1"/>
</dbReference>
<dbReference type="EMBL" id="JAWDIP010000003">
    <property type="protein sequence ID" value="MDY0394523.1"/>
    <property type="molecule type" value="Genomic_DNA"/>
</dbReference>
<evidence type="ECO:0000256" key="1">
    <source>
        <dbReference type="ARBA" id="ARBA00004651"/>
    </source>
</evidence>
<sequence>MEALGLLIIRLITGLYFAAHGAQKAFGWFGGQGPQEAGATFEKMGIKPGARMALIAGLAEFLGGLLFAIGLLTPLAAVLIIIPMIVAIVKVHGKNGLFVDKGGVEYNVVLIAIALGIALSGPGTISIDAIWF</sequence>
<organism evidence="8 9">
    <name type="scientific">Tigheibacillus halophilus</name>
    <dbReference type="NCBI Taxonomy" id="361280"/>
    <lineage>
        <taxon>Bacteria</taxon>
        <taxon>Bacillati</taxon>
        <taxon>Bacillota</taxon>
        <taxon>Bacilli</taxon>
        <taxon>Bacillales</taxon>
        <taxon>Bacillaceae</taxon>
        <taxon>Tigheibacillus</taxon>
    </lineage>
</organism>